<dbReference type="NCBIfam" id="TIGR01368">
    <property type="entry name" value="CPSaseIIsmall"/>
    <property type="match status" value="1"/>
</dbReference>
<evidence type="ECO:0000313" key="12">
    <source>
        <dbReference type="Proteomes" id="UP000257323"/>
    </source>
</evidence>
<gene>
    <name evidence="11" type="ORF">OP8BY_0376</name>
</gene>
<dbReference type="PRINTS" id="PR00099">
    <property type="entry name" value="CPSGATASE"/>
</dbReference>
<dbReference type="EMBL" id="QUAH01000009">
    <property type="protein sequence ID" value="RFT15486.1"/>
    <property type="molecule type" value="Genomic_DNA"/>
</dbReference>
<proteinExistence type="inferred from homology"/>
<comment type="caution">
    <text evidence="11">The sequence shown here is derived from an EMBL/GenBank/DDBJ whole genome shotgun (WGS) entry which is preliminary data.</text>
</comment>
<accession>A0A3E2BLK7</accession>
<dbReference type="PRINTS" id="PR00097">
    <property type="entry name" value="ANTSNTHASEII"/>
</dbReference>
<evidence type="ECO:0000259" key="10">
    <source>
        <dbReference type="SMART" id="SM01097"/>
    </source>
</evidence>
<dbReference type="InterPro" id="IPR050472">
    <property type="entry name" value="Anth_synth/Amidotransfase"/>
</dbReference>
<comment type="catalytic activity">
    <reaction evidence="9">
        <text>hydrogencarbonate + L-glutamine + 2 ATP + H2O = carbamoyl phosphate + L-glutamate + 2 ADP + phosphate + 2 H(+)</text>
        <dbReference type="Rhea" id="RHEA:18633"/>
        <dbReference type="ChEBI" id="CHEBI:15377"/>
        <dbReference type="ChEBI" id="CHEBI:15378"/>
        <dbReference type="ChEBI" id="CHEBI:17544"/>
        <dbReference type="ChEBI" id="CHEBI:29985"/>
        <dbReference type="ChEBI" id="CHEBI:30616"/>
        <dbReference type="ChEBI" id="CHEBI:43474"/>
        <dbReference type="ChEBI" id="CHEBI:58228"/>
        <dbReference type="ChEBI" id="CHEBI:58359"/>
        <dbReference type="ChEBI" id="CHEBI:456216"/>
        <dbReference type="EC" id="6.3.5.5"/>
    </reaction>
</comment>
<dbReference type="PRINTS" id="PR00096">
    <property type="entry name" value="GATASE"/>
</dbReference>
<keyword evidence="5" id="KW-0547">Nucleotide-binding</keyword>
<dbReference type="GO" id="GO:0004088">
    <property type="term" value="F:carbamoyl-phosphate synthase (glutamine-hydrolyzing) activity"/>
    <property type="evidence" value="ECO:0007669"/>
    <property type="project" value="UniProtKB-EC"/>
</dbReference>
<evidence type="ECO:0000256" key="5">
    <source>
        <dbReference type="ARBA" id="ARBA00022741"/>
    </source>
</evidence>
<comment type="similarity">
    <text evidence="2">Belongs to the CarA family.</text>
</comment>
<dbReference type="InterPro" id="IPR029062">
    <property type="entry name" value="Class_I_gatase-like"/>
</dbReference>
<dbReference type="CDD" id="cd01744">
    <property type="entry name" value="GATase1_CPSase"/>
    <property type="match status" value="1"/>
</dbReference>
<dbReference type="PANTHER" id="PTHR43418:SF7">
    <property type="entry name" value="CARBAMOYL-PHOSPHATE SYNTHASE SMALL CHAIN"/>
    <property type="match status" value="1"/>
</dbReference>
<dbReference type="SUPFAM" id="SSF52317">
    <property type="entry name" value="Class I glutamine amidotransferase-like"/>
    <property type="match status" value="1"/>
</dbReference>
<sequence>MVGYVESITDPSYHGQILVQTYPLIGNYGVNPEDFESGRPWIKGYVVSEFTHRPSHHTSRKSVERWLEENRIPGLYGIDTRALVKRLRHYGVIPGLLVVSEKPLRLNPLIKEARTLPDPNAGNLVAEVSSPDIHIYNPEGRKKLVLIDCGVKRGIIRALVARGASVVRVPENFPPEKILAFNPQGLVISNGPGDPQQCRAVTTVQALLKENLPVLGICLGHQILALAAGARTYKLKFGHRSQNQPCLEEGTRRCYLTSQNHGYAVDTRTLPPEWSVWYTNANDGTNEGMRHKKKPVFSVQFHPEASPGPTDTEFIFDLFLEQLG</sequence>
<dbReference type="InterPro" id="IPR002474">
    <property type="entry name" value="CarbamoylP_synth_ssu_N"/>
</dbReference>
<reference evidence="11 12" key="1">
    <citation type="submission" date="2018-08" db="EMBL/GenBank/DDBJ databases">
        <title>Genome analysis of the thermophilic bacterium of the candidate phylum Aminicenantes from deep subsurface aquifer revealed its physiology and ecological role.</title>
        <authorList>
            <person name="Kadnikov V.V."/>
            <person name="Mardanov A.V."/>
            <person name="Beletsky A.V."/>
            <person name="Karnachuk O.V."/>
            <person name="Ravin N.V."/>
        </authorList>
    </citation>
    <scope>NUCLEOTIDE SEQUENCE [LARGE SCALE GENOMIC DNA]</scope>
    <source>
        <strain evidence="11">BY38</strain>
    </source>
</reference>
<dbReference type="NCBIfam" id="NF009475">
    <property type="entry name" value="PRK12838.1"/>
    <property type="match status" value="1"/>
</dbReference>
<dbReference type="GO" id="GO:0005524">
    <property type="term" value="F:ATP binding"/>
    <property type="evidence" value="ECO:0007669"/>
    <property type="project" value="UniProtKB-KW"/>
</dbReference>
<keyword evidence="6" id="KW-0067">ATP-binding</keyword>
<dbReference type="Proteomes" id="UP000257323">
    <property type="component" value="Unassembled WGS sequence"/>
</dbReference>
<dbReference type="GO" id="GO:0006207">
    <property type="term" value="P:'de novo' pyrimidine nucleobase biosynthetic process"/>
    <property type="evidence" value="ECO:0007669"/>
    <property type="project" value="InterPro"/>
</dbReference>
<comment type="pathway">
    <text evidence="1">Amino-acid biosynthesis; L-arginine biosynthesis; carbamoyl phosphate from bicarbonate: step 1/1.</text>
</comment>
<evidence type="ECO:0000313" key="11">
    <source>
        <dbReference type="EMBL" id="RFT15486.1"/>
    </source>
</evidence>
<evidence type="ECO:0000256" key="9">
    <source>
        <dbReference type="ARBA" id="ARBA00048816"/>
    </source>
</evidence>
<dbReference type="SUPFAM" id="SSF52021">
    <property type="entry name" value="Carbamoyl phosphate synthetase, small subunit N-terminal domain"/>
    <property type="match status" value="1"/>
</dbReference>
<organism evidence="11 12">
    <name type="scientific">Candidatus Saccharicenans subterraneus</name>
    <dbReference type="NCBI Taxonomy" id="2508984"/>
    <lineage>
        <taxon>Bacteria</taxon>
        <taxon>Candidatus Aminicenantota</taxon>
        <taxon>Candidatus Aminicenantia</taxon>
        <taxon>Candidatus Aminicenantales</taxon>
        <taxon>Candidatus Saccharicenantaceae</taxon>
        <taxon>Candidatus Saccharicenans</taxon>
    </lineage>
</organism>
<dbReference type="Gene3D" id="3.50.30.20">
    <property type="entry name" value="Carbamoyl-phosphate synthase small subunit, N-terminal domain"/>
    <property type="match status" value="1"/>
</dbReference>
<evidence type="ECO:0000256" key="1">
    <source>
        <dbReference type="ARBA" id="ARBA00005077"/>
    </source>
</evidence>
<dbReference type="PROSITE" id="PS51273">
    <property type="entry name" value="GATASE_TYPE_1"/>
    <property type="match status" value="1"/>
</dbReference>
<evidence type="ECO:0000256" key="3">
    <source>
        <dbReference type="ARBA" id="ARBA00012738"/>
    </source>
</evidence>
<dbReference type="GO" id="GO:0006541">
    <property type="term" value="P:glutamine metabolic process"/>
    <property type="evidence" value="ECO:0007669"/>
    <property type="project" value="InterPro"/>
</dbReference>
<protein>
    <recommendedName>
        <fullName evidence="3">carbamoyl-phosphate synthase (glutamine-hydrolyzing)</fullName>
        <ecNumber evidence="3">6.3.5.5</ecNumber>
    </recommendedName>
    <alternativeName>
        <fullName evidence="8">Arginine-specific carbamoyl phosphate synthetase, glutamine chain</fullName>
    </alternativeName>
</protein>
<evidence type="ECO:0000256" key="2">
    <source>
        <dbReference type="ARBA" id="ARBA00007800"/>
    </source>
</evidence>
<dbReference type="EC" id="6.3.5.5" evidence="3"/>
<evidence type="ECO:0000256" key="7">
    <source>
        <dbReference type="ARBA" id="ARBA00022962"/>
    </source>
</evidence>
<name>A0A3E2BLK7_9BACT</name>
<evidence type="ECO:0000256" key="6">
    <source>
        <dbReference type="ARBA" id="ARBA00022840"/>
    </source>
</evidence>
<dbReference type="PANTHER" id="PTHR43418">
    <property type="entry name" value="MULTIFUNCTIONAL TRYPTOPHAN BIOSYNTHESIS PROTEIN-RELATED"/>
    <property type="match status" value="1"/>
</dbReference>
<evidence type="ECO:0000256" key="4">
    <source>
        <dbReference type="ARBA" id="ARBA00022598"/>
    </source>
</evidence>
<dbReference type="InterPro" id="IPR035686">
    <property type="entry name" value="CPSase_GATase1"/>
</dbReference>
<dbReference type="Pfam" id="PF00117">
    <property type="entry name" value="GATase"/>
    <property type="match status" value="1"/>
</dbReference>
<keyword evidence="7" id="KW-0315">Glutamine amidotransferase</keyword>
<dbReference type="Gene3D" id="3.40.50.880">
    <property type="match status" value="1"/>
</dbReference>
<dbReference type="InterPro" id="IPR036480">
    <property type="entry name" value="CarbP_synth_ssu_N_sf"/>
</dbReference>
<dbReference type="Pfam" id="PF00988">
    <property type="entry name" value="CPSase_sm_chain"/>
    <property type="match status" value="1"/>
</dbReference>
<keyword evidence="4" id="KW-0436">Ligase</keyword>
<dbReference type="AlphaFoldDB" id="A0A3E2BLK7"/>
<evidence type="ECO:0000256" key="8">
    <source>
        <dbReference type="ARBA" id="ARBA00044340"/>
    </source>
</evidence>
<dbReference type="InterPro" id="IPR017926">
    <property type="entry name" value="GATASE"/>
</dbReference>
<feature type="domain" description="Carbamoyl-phosphate synthase small subunit N-terminal" evidence="10">
    <location>
        <begin position="1"/>
        <end position="98"/>
    </location>
</feature>
<dbReference type="SMART" id="SM01097">
    <property type="entry name" value="CPSase_sm_chain"/>
    <property type="match status" value="1"/>
</dbReference>
<dbReference type="InterPro" id="IPR006274">
    <property type="entry name" value="CarbamoylP_synth_ssu"/>
</dbReference>